<protein>
    <recommendedName>
        <fullName evidence="3">T4 beta protein</fullName>
    </recommendedName>
</protein>
<accession>A0ABS4R029</accession>
<gene>
    <name evidence="1" type="ORF">J2Z31_002759</name>
</gene>
<keyword evidence="2" id="KW-1185">Reference proteome</keyword>
<dbReference type="EMBL" id="JAGILA010000003">
    <property type="protein sequence ID" value="MBP2236245.1"/>
    <property type="molecule type" value="Genomic_DNA"/>
</dbReference>
<proteinExistence type="predicted"/>
<name>A0ABS4R029_9HYPH</name>
<dbReference type="RefSeq" id="WP_028002600.1">
    <property type="nucleotide sequence ID" value="NZ_JAGILA010000003.1"/>
</dbReference>
<evidence type="ECO:0008006" key="3">
    <source>
        <dbReference type="Google" id="ProtNLM"/>
    </source>
</evidence>
<dbReference type="InterPro" id="IPR025683">
    <property type="entry name" value="Protein_beta"/>
</dbReference>
<reference evidence="1 2" key="1">
    <citation type="submission" date="2021-03" db="EMBL/GenBank/DDBJ databases">
        <title>Genomic Encyclopedia of Type Strains, Phase IV (KMG-IV): sequencing the most valuable type-strain genomes for metagenomic binning, comparative biology and taxonomic classification.</title>
        <authorList>
            <person name="Goeker M."/>
        </authorList>
    </citation>
    <scope>NUCLEOTIDE SEQUENCE [LARGE SCALE GENOMIC DNA]</scope>
    <source>
        <strain evidence="1 2">DSM 13372</strain>
    </source>
</reference>
<evidence type="ECO:0000313" key="2">
    <source>
        <dbReference type="Proteomes" id="UP000730739"/>
    </source>
</evidence>
<dbReference type="Pfam" id="PF14350">
    <property type="entry name" value="Beta_protein"/>
    <property type="match status" value="1"/>
</dbReference>
<sequence>MTYRPLLRWKRGEQSAVANLSPQLKRETLPLLTLTGHSYNPASGATVDAAFDARIAQDAERLRTAWAGHRISVDFDAIDPDAECEGGCQPIHRFFDGLAGEVDARPVLRATSDPRFIEAVAGFDVPPTIRLTPDDLADPAIAGIIDSQLEACGAAPGDCDLVVDLSYIATPGRSTITAQGALNAVPYLEQWDSVTLASGSFPENLSQYAVGSHLVQRIEWEVWQAVRAATEIPVLYGDYTTIHPIPVEEGLDPRTMNPSASVRYTYEGNWLLLRGEGTRNRGGPGFMQFQTHADSLVRRPEYRGEAFSYGDERIARIHRREDRAGNLETWVTIGVNHHIAEIVGQLAILP</sequence>
<comment type="caution">
    <text evidence="1">The sequence shown here is derived from an EMBL/GenBank/DDBJ whole genome shotgun (WGS) entry which is preliminary data.</text>
</comment>
<evidence type="ECO:0000313" key="1">
    <source>
        <dbReference type="EMBL" id="MBP2236245.1"/>
    </source>
</evidence>
<dbReference type="Proteomes" id="UP000730739">
    <property type="component" value="Unassembled WGS sequence"/>
</dbReference>
<organism evidence="1 2">
    <name type="scientific">Sinorhizobium kostiense</name>
    <dbReference type="NCBI Taxonomy" id="76747"/>
    <lineage>
        <taxon>Bacteria</taxon>
        <taxon>Pseudomonadati</taxon>
        <taxon>Pseudomonadota</taxon>
        <taxon>Alphaproteobacteria</taxon>
        <taxon>Hyphomicrobiales</taxon>
        <taxon>Rhizobiaceae</taxon>
        <taxon>Sinorhizobium/Ensifer group</taxon>
        <taxon>Sinorhizobium</taxon>
    </lineage>
</organism>